<dbReference type="CDD" id="cd01610">
    <property type="entry name" value="PAP2_like"/>
    <property type="match status" value="1"/>
</dbReference>
<feature type="domain" description="Phosphatidic acid phosphatase type 2/haloperoxidase" evidence="2">
    <location>
        <begin position="151"/>
        <end position="278"/>
    </location>
</feature>
<evidence type="ECO:0000313" key="3">
    <source>
        <dbReference type="EMBL" id="TDW25813.1"/>
    </source>
</evidence>
<keyword evidence="4" id="KW-1185">Reference proteome</keyword>
<feature type="transmembrane region" description="Helical" evidence="1">
    <location>
        <begin position="123"/>
        <end position="140"/>
    </location>
</feature>
<feature type="transmembrane region" description="Helical" evidence="1">
    <location>
        <begin position="99"/>
        <end position="117"/>
    </location>
</feature>
<keyword evidence="1" id="KW-1133">Transmembrane helix</keyword>
<dbReference type="PANTHER" id="PTHR14969:SF13">
    <property type="entry name" value="AT30094P"/>
    <property type="match status" value="1"/>
</dbReference>
<evidence type="ECO:0000256" key="1">
    <source>
        <dbReference type="SAM" id="Phobius"/>
    </source>
</evidence>
<dbReference type="PANTHER" id="PTHR14969">
    <property type="entry name" value="SPHINGOSINE-1-PHOSPHATE PHOSPHOHYDROLASE"/>
    <property type="match status" value="1"/>
</dbReference>
<feature type="transmembrane region" description="Helical" evidence="1">
    <location>
        <begin position="69"/>
        <end position="87"/>
    </location>
</feature>
<proteinExistence type="predicted"/>
<sequence>MWDFFIYVSQFEIMYNTFMKQTLQIMFKEYKLQIFVFLVLLSIFTVFDQQLCTLLYHPGNIYGAFFEKFTYLPGCYLLFLSTTILYVHYFKTNNKKFQYLTMLMCTVSFFITSYYFYEALAGIGMVLHIILSLCIIFACIKWRQLDAYVKTAWIVIFTILAALLTVELFKMLWGRVRPYANLDNSSYYTPWFELNFNDFKTYFENSDTTKSFPSGHSNWATLTLCYSFYFKKHRKVAIATSVIYILLVTTSRVVYGMHHPSDVLCGCAIAYTYYSIAKHKVKHFKQTEVSI</sequence>
<name>A0A4R8A5X3_9FIRM</name>
<feature type="transmembrane region" description="Helical" evidence="1">
    <location>
        <begin position="152"/>
        <end position="173"/>
    </location>
</feature>
<dbReference type="InterPro" id="IPR000326">
    <property type="entry name" value="PAP2/HPO"/>
</dbReference>
<keyword evidence="1" id="KW-0812">Transmembrane</keyword>
<dbReference type="AlphaFoldDB" id="A0A4R8A5X3"/>
<dbReference type="Gene3D" id="1.20.144.10">
    <property type="entry name" value="Phosphatidic acid phosphatase type 2/haloperoxidase"/>
    <property type="match status" value="1"/>
</dbReference>
<dbReference type="EMBL" id="SODD01000003">
    <property type="protein sequence ID" value="TDW25813.1"/>
    <property type="molecule type" value="Genomic_DNA"/>
</dbReference>
<dbReference type="InterPro" id="IPR036938">
    <property type="entry name" value="PAP2/HPO_sf"/>
</dbReference>
<keyword evidence="1" id="KW-0472">Membrane</keyword>
<dbReference type="OrthoDB" id="1653251at2"/>
<dbReference type="SMART" id="SM00014">
    <property type="entry name" value="acidPPc"/>
    <property type="match status" value="1"/>
</dbReference>
<dbReference type="SUPFAM" id="SSF48317">
    <property type="entry name" value="Acid phosphatase/Vanadium-dependent haloperoxidase"/>
    <property type="match status" value="1"/>
</dbReference>
<feature type="transmembrane region" description="Helical" evidence="1">
    <location>
        <begin position="236"/>
        <end position="255"/>
    </location>
</feature>
<dbReference type="Pfam" id="PF01569">
    <property type="entry name" value="PAP2"/>
    <property type="match status" value="1"/>
</dbReference>
<protein>
    <submittedName>
        <fullName evidence="3">Membrane-associated phospholipid phosphatase</fullName>
    </submittedName>
</protein>
<feature type="transmembrane region" description="Helical" evidence="1">
    <location>
        <begin position="34"/>
        <end position="57"/>
    </location>
</feature>
<comment type="caution">
    <text evidence="3">The sequence shown here is derived from an EMBL/GenBank/DDBJ whole genome shotgun (WGS) entry which is preliminary data.</text>
</comment>
<evidence type="ECO:0000313" key="4">
    <source>
        <dbReference type="Proteomes" id="UP000294743"/>
    </source>
</evidence>
<evidence type="ECO:0000259" key="2">
    <source>
        <dbReference type="SMART" id="SM00014"/>
    </source>
</evidence>
<dbReference type="Proteomes" id="UP000294743">
    <property type="component" value="Unassembled WGS sequence"/>
</dbReference>
<accession>A0A4R8A5X3</accession>
<reference evidence="3 4" key="1">
    <citation type="submission" date="2019-03" db="EMBL/GenBank/DDBJ databases">
        <title>Genomic Encyclopedia of Type Strains, Phase IV (KMG-IV): sequencing the most valuable type-strain genomes for metagenomic binning, comparative biology and taxonomic classification.</title>
        <authorList>
            <person name="Goeker M."/>
        </authorList>
    </citation>
    <scope>NUCLEOTIDE SEQUENCE [LARGE SCALE GENOMIC DNA]</scope>
    <source>
        <strain evidence="3 4">DSM 28867</strain>
    </source>
</reference>
<organism evidence="3 4">
    <name type="scientific">Breznakia blatticola</name>
    <dbReference type="NCBI Taxonomy" id="1754012"/>
    <lineage>
        <taxon>Bacteria</taxon>
        <taxon>Bacillati</taxon>
        <taxon>Bacillota</taxon>
        <taxon>Erysipelotrichia</taxon>
        <taxon>Erysipelotrichales</taxon>
        <taxon>Erysipelotrichaceae</taxon>
        <taxon>Breznakia</taxon>
    </lineage>
</organism>
<gene>
    <name evidence="3" type="ORF">EDD63_103101</name>
</gene>